<comment type="caution">
    <text evidence="5">The sequence shown here is derived from an EMBL/GenBank/DDBJ whole genome shotgun (WGS) entry which is preliminary data.</text>
</comment>
<reference evidence="6" key="1">
    <citation type="journal article" date="2019" name="Int. J. Syst. Evol. Microbiol.">
        <title>The Global Catalogue of Microorganisms (GCM) 10K type strain sequencing project: providing services to taxonomists for standard genome sequencing and annotation.</title>
        <authorList>
            <consortium name="The Broad Institute Genomics Platform"/>
            <consortium name="The Broad Institute Genome Sequencing Center for Infectious Disease"/>
            <person name="Wu L."/>
            <person name="Ma J."/>
        </authorList>
    </citation>
    <scope>NUCLEOTIDE SEQUENCE [LARGE SCALE GENOMIC DNA]</scope>
    <source>
        <strain evidence="6">CGMCC 1.10188</strain>
    </source>
</reference>
<gene>
    <name evidence="5" type="ORF">GCM10011505_39440</name>
</gene>
<dbReference type="Pfam" id="PF25917">
    <property type="entry name" value="BSH_RND"/>
    <property type="match status" value="1"/>
</dbReference>
<evidence type="ECO:0000313" key="5">
    <source>
        <dbReference type="EMBL" id="GGB54575.1"/>
    </source>
</evidence>
<dbReference type="Pfam" id="PF25954">
    <property type="entry name" value="Beta-barrel_RND_2"/>
    <property type="match status" value="1"/>
</dbReference>
<dbReference type="Gene3D" id="1.10.287.470">
    <property type="entry name" value="Helix hairpin bin"/>
    <property type="match status" value="1"/>
</dbReference>
<dbReference type="Gene3D" id="2.40.420.20">
    <property type="match status" value="1"/>
</dbReference>
<evidence type="ECO:0000256" key="2">
    <source>
        <dbReference type="SAM" id="MobiDB-lite"/>
    </source>
</evidence>
<dbReference type="EMBL" id="BMDZ01000058">
    <property type="protein sequence ID" value="GGB54575.1"/>
    <property type="molecule type" value="Genomic_DNA"/>
</dbReference>
<evidence type="ECO:0000313" key="6">
    <source>
        <dbReference type="Proteomes" id="UP000603352"/>
    </source>
</evidence>
<dbReference type="Proteomes" id="UP000603352">
    <property type="component" value="Unassembled WGS sequence"/>
</dbReference>
<dbReference type="PANTHER" id="PTHR30469">
    <property type="entry name" value="MULTIDRUG RESISTANCE PROTEIN MDTA"/>
    <property type="match status" value="1"/>
</dbReference>
<feature type="region of interest" description="Disordered" evidence="2">
    <location>
        <begin position="1"/>
        <end position="45"/>
    </location>
</feature>
<organism evidence="5 6">
    <name type="scientific">Tistrella bauzanensis</name>
    <dbReference type="NCBI Taxonomy" id="657419"/>
    <lineage>
        <taxon>Bacteria</taxon>
        <taxon>Pseudomonadati</taxon>
        <taxon>Pseudomonadota</taxon>
        <taxon>Alphaproteobacteria</taxon>
        <taxon>Geminicoccales</taxon>
        <taxon>Geminicoccaceae</taxon>
        <taxon>Tistrella</taxon>
    </lineage>
</organism>
<dbReference type="SUPFAM" id="SSF111369">
    <property type="entry name" value="HlyD-like secretion proteins"/>
    <property type="match status" value="1"/>
</dbReference>
<evidence type="ECO:0000259" key="3">
    <source>
        <dbReference type="Pfam" id="PF25917"/>
    </source>
</evidence>
<feature type="domain" description="Multidrug resistance protein MdtA-like barrel-sandwich hybrid" evidence="3">
    <location>
        <begin position="105"/>
        <end position="241"/>
    </location>
</feature>
<accession>A0ABQ1IWU9</accession>
<dbReference type="PANTHER" id="PTHR30469:SF15">
    <property type="entry name" value="HLYD FAMILY OF SECRETION PROTEINS"/>
    <property type="match status" value="1"/>
</dbReference>
<name>A0ABQ1IWU9_9PROT</name>
<proteinExistence type="inferred from homology"/>
<feature type="domain" description="CusB-like beta-barrel" evidence="4">
    <location>
        <begin position="253"/>
        <end position="325"/>
    </location>
</feature>
<keyword evidence="6" id="KW-1185">Reference proteome</keyword>
<evidence type="ECO:0000259" key="4">
    <source>
        <dbReference type="Pfam" id="PF25954"/>
    </source>
</evidence>
<dbReference type="InterPro" id="IPR058792">
    <property type="entry name" value="Beta-barrel_RND_2"/>
</dbReference>
<evidence type="ECO:0000256" key="1">
    <source>
        <dbReference type="ARBA" id="ARBA00009477"/>
    </source>
</evidence>
<dbReference type="Gene3D" id="2.40.30.170">
    <property type="match status" value="1"/>
</dbReference>
<dbReference type="InterPro" id="IPR058625">
    <property type="entry name" value="MdtA-like_BSH"/>
</dbReference>
<dbReference type="RefSeq" id="WP_229708345.1">
    <property type="nucleotide sequence ID" value="NZ_BMDZ01000058.1"/>
</dbReference>
<sequence>MSTQSAQDAANGRSMISVRRHWRAVSPHNTVHADPRRSPPGSARRGRSHQVWLACLAFAGLVLAGCREPAPEDSERPAASVSAERVGPADFGEVLSISGSVTAERQVQLSPRVDGLVSQVHVDAGDRVETGQGLLDLDPDVSRQVLERARAQLEQATAVRREAGRQLAIARGLGEKSVIARSQVEARESDLAIAQAAEGSARATVREQEELVSRHHLPAPFSGVITERLTDSGAWVALGTSVLGLVATDRVRLDLHVPQERYGQIGDGAHIRVYSEALGRTALPARVAAKVPVVDARARTFLLRLLINDPDARLLPGMSARAEISMPPMEGLFAVHRDALLRQADGGHSLFVIEQADGISVARRRTVRALYGQGDQVAVSGNLRIGDHVVVRGNEALEDGQSAAIARAAAGGAAAGGAAAGGAAAGGELPR</sequence>
<protein>
    <submittedName>
        <fullName evidence="5">MexH family multidrug efflux RND transporter periplasmic adaptor subunit</fullName>
    </submittedName>
</protein>
<dbReference type="Gene3D" id="2.40.50.100">
    <property type="match status" value="1"/>
</dbReference>
<comment type="similarity">
    <text evidence="1">Belongs to the membrane fusion protein (MFP) (TC 8.A.1) family.</text>
</comment>
<dbReference type="NCBIfam" id="TIGR01730">
    <property type="entry name" value="RND_mfp"/>
    <property type="match status" value="1"/>
</dbReference>
<dbReference type="InterPro" id="IPR006143">
    <property type="entry name" value="RND_pump_MFP"/>
</dbReference>